<gene>
    <name evidence="3" type="ORF">UFOPK1722_01832</name>
</gene>
<reference evidence="3" key="1">
    <citation type="submission" date="2020-05" db="EMBL/GenBank/DDBJ databases">
        <authorList>
            <person name="Chiriac C."/>
            <person name="Salcher M."/>
            <person name="Ghai R."/>
            <person name="Kavagutti S V."/>
        </authorList>
    </citation>
    <scope>NUCLEOTIDE SEQUENCE</scope>
</reference>
<accession>A0A6J6G2U8</accession>
<organism evidence="3">
    <name type="scientific">freshwater metagenome</name>
    <dbReference type="NCBI Taxonomy" id="449393"/>
    <lineage>
        <taxon>unclassified sequences</taxon>
        <taxon>metagenomes</taxon>
        <taxon>ecological metagenomes</taxon>
    </lineage>
</organism>
<dbReference type="InterPro" id="IPR042171">
    <property type="entry name" value="Acyl-CoA_hotdog"/>
</dbReference>
<dbReference type="Gene3D" id="2.40.160.210">
    <property type="entry name" value="Acyl-CoA thioesterase, double hotdog domain"/>
    <property type="match status" value="1"/>
</dbReference>
<dbReference type="Pfam" id="PF20789">
    <property type="entry name" value="4HBT_3C"/>
    <property type="match status" value="1"/>
</dbReference>
<evidence type="ECO:0000259" key="2">
    <source>
        <dbReference type="Pfam" id="PF20789"/>
    </source>
</evidence>
<dbReference type="InterPro" id="IPR029069">
    <property type="entry name" value="HotDog_dom_sf"/>
</dbReference>
<dbReference type="Pfam" id="PF13622">
    <property type="entry name" value="4HBT_3"/>
    <property type="match status" value="1"/>
</dbReference>
<dbReference type="AlphaFoldDB" id="A0A6J6G2U8"/>
<dbReference type="PANTHER" id="PTHR38110:SF1">
    <property type="entry name" value="THIOESTERASE DOMAIN-CONTAINING PROTEIN"/>
    <property type="match status" value="1"/>
</dbReference>
<feature type="domain" description="Acyl-CoA thioesterase-like C-terminal" evidence="2">
    <location>
        <begin position="142"/>
        <end position="275"/>
    </location>
</feature>
<dbReference type="InterPro" id="IPR049449">
    <property type="entry name" value="TesB_ACOT8-like_N"/>
</dbReference>
<dbReference type="InterPro" id="IPR052389">
    <property type="entry name" value="Sec_Metab_Biosynth-Assoc"/>
</dbReference>
<dbReference type="PANTHER" id="PTHR38110">
    <property type="entry name" value="CHROMOSOME 23, WHOLE GENOME SHOTGUN SEQUENCE"/>
    <property type="match status" value="1"/>
</dbReference>
<evidence type="ECO:0000259" key="1">
    <source>
        <dbReference type="Pfam" id="PF13622"/>
    </source>
</evidence>
<protein>
    <submittedName>
        <fullName evidence="3">Unannotated protein</fullName>
    </submittedName>
</protein>
<proteinExistence type="predicted"/>
<dbReference type="InterPro" id="IPR049450">
    <property type="entry name" value="ACOT8-like_C"/>
</dbReference>
<name>A0A6J6G2U8_9ZZZZ</name>
<sequence>MQKRLFEFDTATALEPLDVVDGVHHFATRVHPGWDILGNANGGYLMALVGRAVSMATGRPDCVTITAHYLAPCPAGDARITVTPVRAGRRFATTTASLFLSDANGGEKEIIRVLATVGDLATDPGGPSAMQRTMPEIAPFDECLLMSDTSVNDFAHIHGRLATRGQSEDIAFRSGSPSGRATMRGWFAFPDGRPINSTALLLASDAFPPAVFNLSLPAAWVPTVELTVHVRAIPAPGPVACFFDTRFVQNGLLEEDGEMWDANGVLVAQSRQLALAPRG</sequence>
<dbReference type="EMBL" id="CAEZTS010000221">
    <property type="protein sequence ID" value="CAB4594900.1"/>
    <property type="molecule type" value="Genomic_DNA"/>
</dbReference>
<dbReference type="SUPFAM" id="SSF54637">
    <property type="entry name" value="Thioesterase/thiol ester dehydrase-isomerase"/>
    <property type="match status" value="2"/>
</dbReference>
<evidence type="ECO:0000313" key="3">
    <source>
        <dbReference type="EMBL" id="CAB4594900.1"/>
    </source>
</evidence>
<feature type="domain" description="Acyl-CoA thioesterase-like N-terminal HotDog" evidence="1">
    <location>
        <begin position="31"/>
        <end position="117"/>
    </location>
</feature>